<dbReference type="EMBL" id="CP018258">
    <property type="protein sequence ID" value="APV44596.1"/>
    <property type="molecule type" value="Genomic_DNA"/>
</dbReference>
<dbReference type="KEGG" id="dfo:Dform_01268"/>
<dbReference type="PANTHER" id="PTHR12126:SF11">
    <property type="entry name" value="NADH DEHYDROGENASE [UBIQUINONE] 1 ALPHA SUBCOMPLEX SUBUNIT 9, MITOCHONDRIAL"/>
    <property type="match status" value="1"/>
</dbReference>
<feature type="domain" description="NAD-dependent epimerase/dehydratase" evidence="1">
    <location>
        <begin position="2"/>
        <end position="207"/>
    </location>
</feature>
<evidence type="ECO:0000313" key="3">
    <source>
        <dbReference type="Proteomes" id="UP000185934"/>
    </source>
</evidence>
<dbReference type="Gene3D" id="3.40.50.720">
    <property type="entry name" value="NAD(P)-binding Rossmann-like Domain"/>
    <property type="match status" value="1"/>
</dbReference>
<dbReference type="CDD" id="cd05271">
    <property type="entry name" value="NDUFA9_like_SDR_a"/>
    <property type="match status" value="1"/>
</dbReference>
<sequence length="296" mass="31599">MILITGASGFVASHLIPKLRATGQPLRCLVTNEAEGARIKAPGAELAIGNVTDPGSLAAACRGVDTVIHLVAVIREPKNATFEDINVTGTSNMVEAAKSSGVRRFIHMGALGATPDPAYRYLNSKWLGMEIVKNSGLDFSILQPSVMFGEGAGFIASLVRSIHIAPFIVPIAGDGKSELQPIWVGDVTSCVMKLVSGEKSGRSIEIGGPEILTYEETIDAILAALDEKKAKIHVPRWLMRPGVAVMDALLKNPPITMVEFKSMEIPNITGVDSVEKEFGFKPLALKEGLGYLKVRP</sequence>
<keyword evidence="2" id="KW-0560">Oxidoreductase</keyword>
<gene>
    <name evidence="2" type="ORF">Dform_01268</name>
</gene>
<dbReference type="InterPro" id="IPR001509">
    <property type="entry name" value="Epimerase_deHydtase"/>
</dbReference>
<protein>
    <submittedName>
        <fullName evidence="2">NADH dehydrogenase</fullName>
        <ecNumber evidence="2">1.6.99.3</ecNumber>
    </submittedName>
</protein>
<dbReference type="InterPro" id="IPR051207">
    <property type="entry name" value="ComplexI_NDUFA9_subunit"/>
</dbReference>
<dbReference type="GO" id="GO:0044877">
    <property type="term" value="F:protein-containing complex binding"/>
    <property type="evidence" value="ECO:0007669"/>
    <property type="project" value="TreeGrafter"/>
</dbReference>
<dbReference type="GO" id="GO:0016491">
    <property type="term" value="F:oxidoreductase activity"/>
    <property type="evidence" value="ECO:0007669"/>
    <property type="project" value="UniProtKB-KW"/>
</dbReference>
<dbReference type="STRING" id="1839801.Dform_01268"/>
<dbReference type="Proteomes" id="UP000185934">
    <property type="component" value="Chromosome"/>
</dbReference>
<keyword evidence="3" id="KW-1185">Reference proteome</keyword>
<dbReference type="SUPFAM" id="SSF51735">
    <property type="entry name" value="NAD(P)-binding Rossmann-fold domains"/>
    <property type="match status" value="1"/>
</dbReference>
<accession>A0A1P8F7Z1</accession>
<dbReference type="Pfam" id="PF01370">
    <property type="entry name" value="Epimerase"/>
    <property type="match status" value="1"/>
</dbReference>
<proteinExistence type="predicted"/>
<dbReference type="InterPro" id="IPR036291">
    <property type="entry name" value="NAD(P)-bd_dom_sf"/>
</dbReference>
<dbReference type="RefSeq" id="WP_076004264.1">
    <property type="nucleotide sequence ID" value="NZ_CP018258.1"/>
</dbReference>
<evidence type="ECO:0000313" key="2">
    <source>
        <dbReference type="EMBL" id="APV44596.1"/>
    </source>
</evidence>
<dbReference type="PANTHER" id="PTHR12126">
    <property type="entry name" value="NADH-UBIQUINONE OXIDOREDUCTASE 39 KDA SUBUNIT-RELATED"/>
    <property type="match status" value="1"/>
</dbReference>
<reference evidence="3" key="1">
    <citation type="submission" date="2016-11" db="EMBL/GenBank/DDBJ databases">
        <title>Dehalogenimonas formicexedens sp. nov., a chlorinated alkane respiring bacterium isolated from contaminated groundwater.</title>
        <authorList>
            <person name="Key T.A."/>
            <person name="Bowman K.S."/>
            <person name="Lee I."/>
            <person name="Chun J."/>
            <person name="Albuquerque L."/>
            <person name="da Costa M.S."/>
            <person name="Rainey F.A."/>
            <person name="Moe W.M."/>
        </authorList>
    </citation>
    <scope>NUCLEOTIDE SEQUENCE [LARGE SCALE GENOMIC DNA]</scope>
    <source>
        <strain evidence="3">NSZ-14</strain>
    </source>
</reference>
<dbReference type="EC" id="1.6.99.3" evidence="2"/>
<dbReference type="OrthoDB" id="9809586at2"/>
<organism evidence="2 3">
    <name type="scientific">Dehalogenimonas formicexedens</name>
    <dbReference type="NCBI Taxonomy" id="1839801"/>
    <lineage>
        <taxon>Bacteria</taxon>
        <taxon>Bacillati</taxon>
        <taxon>Chloroflexota</taxon>
        <taxon>Dehalococcoidia</taxon>
        <taxon>Dehalococcoidales</taxon>
        <taxon>Dehalococcoidaceae</taxon>
        <taxon>Dehalogenimonas</taxon>
    </lineage>
</organism>
<name>A0A1P8F7Z1_9CHLR</name>
<dbReference type="AlphaFoldDB" id="A0A1P8F7Z1"/>
<evidence type="ECO:0000259" key="1">
    <source>
        <dbReference type="Pfam" id="PF01370"/>
    </source>
</evidence>